<evidence type="ECO:0000313" key="21">
    <source>
        <dbReference type="Proteomes" id="UP000195402"/>
    </source>
</evidence>
<evidence type="ECO:0000256" key="18">
    <source>
        <dbReference type="SAM" id="Phobius"/>
    </source>
</evidence>
<dbReference type="GO" id="GO:0005886">
    <property type="term" value="C:plasma membrane"/>
    <property type="evidence" value="ECO:0007669"/>
    <property type="project" value="UniProtKB-SubCell"/>
</dbReference>
<evidence type="ECO:0000256" key="10">
    <source>
        <dbReference type="ARBA" id="ARBA00022734"/>
    </source>
</evidence>
<dbReference type="GO" id="GO:0004674">
    <property type="term" value="F:protein serine/threonine kinase activity"/>
    <property type="evidence" value="ECO:0007669"/>
    <property type="project" value="UniProtKB-KW"/>
</dbReference>
<dbReference type="InterPro" id="IPR011009">
    <property type="entry name" value="Kinase-like_dom_sf"/>
</dbReference>
<feature type="transmembrane region" description="Helical" evidence="18">
    <location>
        <begin position="300"/>
        <end position="322"/>
    </location>
</feature>
<dbReference type="AlphaFoldDB" id="A0A200RBN6"/>
<dbReference type="Proteomes" id="UP000195402">
    <property type="component" value="Unassembled WGS sequence"/>
</dbReference>
<evidence type="ECO:0000256" key="8">
    <source>
        <dbReference type="ARBA" id="ARBA00022692"/>
    </source>
</evidence>
<dbReference type="EC" id="2.7.11.1" evidence="4"/>
<organism evidence="20 21">
    <name type="scientific">Macleaya cordata</name>
    <name type="common">Five-seeded plume-poppy</name>
    <name type="synonym">Bocconia cordata</name>
    <dbReference type="NCBI Taxonomy" id="56857"/>
    <lineage>
        <taxon>Eukaryota</taxon>
        <taxon>Viridiplantae</taxon>
        <taxon>Streptophyta</taxon>
        <taxon>Embryophyta</taxon>
        <taxon>Tracheophyta</taxon>
        <taxon>Spermatophyta</taxon>
        <taxon>Magnoliopsida</taxon>
        <taxon>Ranunculales</taxon>
        <taxon>Papaveraceae</taxon>
        <taxon>Papaveroideae</taxon>
        <taxon>Macleaya</taxon>
    </lineage>
</organism>
<sequence length="567" mass="63134">MNSPPRKLLPFFFFSLSFIFFGFPSFPFTTAQNLTFDFPSFTLRNITLLGHSYLRNGVLGLTQELGVPASSSGSVIFNSPITFFDPKTNVSASFSTRFSFSITNINAGSYGDGLTFFISPDNQTLGSPGGYLGLVNSSQLTKNKFIAVEFDTRLDSLFDDPNDNHIGLDIESLNSVRTEDVASRGIDLRSGNLITAWINYTNDQKILKVWLSYSSSKPEKPILSMKIDLSIYFKELMYVGFSASTEGSTELHLIADWTFQTFGFYPVKQWSKPHNVSDSSIPVLPVIPVSDSSNNIRKKLGLGFGIAGPSFFCIAFVIFGWISIKKCKKNRTAESFKPELLQSPRQFQYIDLKSATKGFHSSRIVGHGSFGTVYKAIFPCSGTTFAVKRTKETHEGKTEFLAELSIIACLRHKNLVQLQGWCTENGELLLVYEFMSNGSLDKVLYQEPNEGILLNWPQRYNIAVGIASVLTYLHEECEQQVIHRDIKTSNIMLDQNFNPSCANPSSTERPSMRRVLQILNDEAELSVIPKMKPSLTFSSSLPLSLDDIVSECEKSGTSSPSYVISIS</sequence>
<evidence type="ECO:0000256" key="1">
    <source>
        <dbReference type="ARBA" id="ARBA00004251"/>
    </source>
</evidence>
<keyword evidence="21" id="KW-1185">Reference proteome</keyword>
<dbReference type="Gene3D" id="1.10.510.10">
    <property type="entry name" value="Transferase(Phosphotransferase) domain 1"/>
    <property type="match status" value="1"/>
</dbReference>
<evidence type="ECO:0000256" key="6">
    <source>
        <dbReference type="ARBA" id="ARBA00022527"/>
    </source>
</evidence>
<keyword evidence="7" id="KW-0808">Transferase</keyword>
<dbReference type="PROSITE" id="PS00108">
    <property type="entry name" value="PROTEIN_KINASE_ST"/>
    <property type="match status" value="1"/>
</dbReference>
<dbReference type="FunFam" id="3.30.200.20:FF:000372">
    <property type="entry name" value="L-type lectin-domain containing receptor kinase VIII.1"/>
    <property type="match status" value="1"/>
</dbReference>
<evidence type="ECO:0000256" key="4">
    <source>
        <dbReference type="ARBA" id="ARBA00012513"/>
    </source>
</evidence>
<evidence type="ECO:0000256" key="5">
    <source>
        <dbReference type="ARBA" id="ARBA00022475"/>
    </source>
</evidence>
<dbReference type="InterPro" id="IPR019825">
    <property type="entry name" value="Lectin_legB_Mn/Ca_BS"/>
</dbReference>
<dbReference type="InParanoid" id="A0A200RBN6"/>
<dbReference type="Pfam" id="PF00139">
    <property type="entry name" value="Lectin_legB"/>
    <property type="match status" value="1"/>
</dbReference>
<keyword evidence="10" id="KW-0430">Lectin</keyword>
<dbReference type="InterPro" id="IPR001220">
    <property type="entry name" value="Legume_lectin_dom"/>
</dbReference>
<dbReference type="GO" id="GO:0030246">
    <property type="term" value="F:carbohydrate binding"/>
    <property type="evidence" value="ECO:0007669"/>
    <property type="project" value="UniProtKB-KW"/>
</dbReference>
<dbReference type="SMART" id="SM00220">
    <property type="entry name" value="S_TKc"/>
    <property type="match status" value="1"/>
</dbReference>
<dbReference type="SUPFAM" id="SSF56112">
    <property type="entry name" value="Protein kinase-like (PK-like)"/>
    <property type="match status" value="1"/>
</dbReference>
<dbReference type="SUPFAM" id="SSF49899">
    <property type="entry name" value="Concanavalin A-like lectins/glucanases"/>
    <property type="match status" value="1"/>
</dbReference>
<feature type="binding site" evidence="17">
    <location>
        <position position="388"/>
    </location>
    <ligand>
        <name>ATP</name>
        <dbReference type="ChEBI" id="CHEBI:30616"/>
    </ligand>
</feature>
<comment type="caution">
    <text evidence="20">The sequence shown here is derived from an EMBL/GenBank/DDBJ whole genome shotgun (WGS) entry which is preliminary data.</text>
</comment>
<keyword evidence="9" id="KW-0732">Signal</keyword>
<comment type="similarity">
    <text evidence="3">In the C-terminal section; belongs to the protein kinase superfamily. Ser/Thr protein kinase family.</text>
</comment>
<keyword evidence="12 20" id="KW-0418">Kinase</keyword>
<keyword evidence="8 18" id="KW-0812">Transmembrane</keyword>
<evidence type="ECO:0000259" key="19">
    <source>
        <dbReference type="PROSITE" id="PS50011"/>
    </source>
</evidence>
<proteinExistence type="inferred from homology"/>
<evidence type="ECO:0000313" key="20">
    <source>
        <dbReference type="EMBL" id="OVA20122.1"/>
    </source>
</evidence>
<dbReference type="InterPro" id="IPR017441">
    <property type="entry name" value="Protein_kinase_ATP_BS"/>
</dbReference>
<evidence type="ECO:0000256" key="3">
    <source>
        <dbReference type="ARBA" id="ARBA00010217"/>
    </source>
</evidence>
<keyword evidence="16" id="KW-0325">Glycoprotein</keyword>
<evidence type="ECO:0000256" key="14">
    <source>
        <dbReference type="ARBA" id="ARBA00022989"/>
    </source>
</evidence>
<evidence type="ECO:0000256" key="12">
    <source>
        <dbReference type="ARBA" id="ARBA00022777"/>
    </source>
</evidence>
<dbReference type="FunFam" id="2.60.120.200:FF:000141">
    <property type="entry name" value="L-type lectin-domain containing receptor kinase VIII.1"/>
    <property type="match status" value="1"/>
</dbReference>
<name>A0A200RBN6_MACCD</name>
<dbReference type="PROSITE" id="PS00307">
    <property type="entry name" value="LECTIN_LEGUME_BETA"/>
    <property type="match status" value="1"/>
</dbReference>
<dbReference type="PROSITE" id="PS00107">
    <property type="entry name" value="PROTEIN_KINASE_ATP"/>
    <property type="match status" value="1"/>
</dbReference>
<dbReference type="OMA" id="VALDWSH"/>
<keyword evidence="11 17" id="KW-0547">Nucleotide-binding</keyword>
<reference evidence="20 21" key="1">
    <citation type="journal article" date="2017" name="Mol. Plant">
        <title>The Genome of Medicinal Plant Macleaya cordata Provides New Insights into Benzylisoquinoline Alkaloids Metabolism.</title>
        <authorList>
            <person name="Liu X."/>
            <person name="Liu Y."/>
            <person name="Huang P."/>
            <person name="Ma Y."/>
            <person name="Qing Z."/>
            <person name="Tang Q."/>
            <person name="Cao H."/>
            <person name="Cheng P."/>
            <person name="Zheng Y."/>
            <person name="Yuan Z."/>
            <person name="Zhou Y."/>
            <person name="Liu J."/>
            <person name="Tang Z."/>
            <person name="Zhuo Y."/>
            <person name="Zhang Y."/>
            <person name="Yu L."/>
            <person name="Huang J."/>
            <person name="Yang P."/>
            <person name="Peng Q."/>
            <person name="Zhang J."/>
            <person name="Jiang W."/>
            <person name="Zhang Z."/>
            <person name="Lin K."/>
            <person name="Ro D.K."/>
            <person name="Chen X."/>
            <person name="Xiong X."/>
            <person name="Shang Y."/>
            <person name="Huang S."/>
            <person name="Zeng J."/>
        </authorList>
    </citation>
    <scope>NUCLEOTIDE SEQUENCE [LARGE SCALE GENOMIC DNA]</scope>
    <source>
        <strain evidence="21">cv. BLH2017</strain>
        <tissue evidence="20">Root</tissue>
    </source>
</reference>
<dbReference type="InterPro" id="IPR050528">
    <property type="entry name" value="L-type_Lectin-RKs"/>
</dbReference>
<dbReference type="InterPro" id="IPR000719">
    <property type="entry name" value="Prot_kinase_dom"/>
</dbReference>
<feature type="domain" description="Protein kinase" evidence="19">
    <location>
        <begin position="359"/>
        <end position="567"/>
    </location>
</feature>
<evidence type="ECO:0000256" key="2">
    <source>
        <dbReference type="ARBA" id="ARBA00008536"/>
    </source>
</evidence>
<evidence type="ECO:0000256" key="13">
    <source>
        <dbReference type="ARBA" id="ARBA00022840"/>
    </source>
</evidence>
<dbReference type="CDD" id="cd06899">
    <property type="entry name" value="lectin_legume_LecRK_Arcelin_ConA"/>
    <property type="match status" value="1"/>
</dbReference>
<evidence type="ECO:0000256" key="7">
    <source>
        <dbReference type="ARBA" id="ARBA00022679"/>
    </source>
</evidence>
<comment type="similarity">
    <text evidence="2">In the N-terminal section; belongs to the leguminous lectin family.</text>
</comment>
<dbReference type="PANTHER" id="PTHR27007">
    <property type="match status" value="1"/>
</dbReference>
<keyword evidence="14 18" id="KW-1133">Transmembrane helix</keyword>
<dbReference type="Pfam" id="PF00069">
    <property type="entry name" value="Pkinase"/>
    <property type="match status" value="1"/>
</dbReference>
<keyword evidence="6" id="KW-0723">Serine/threonine-protein kinase</keyword>
<dbReference type="InterPro" id="IPR013320">
    <property type="entry name" value="ConA-like_dom_sf"/>
</dbReference>
<protein>
    <recommendedName>
        <fullName evidence="4">non-specific serine/threonine protein kinase</fullName>
        <ecNumber evidence="4">2.7.11.1</ecNumber>
    </recommendedName>
</protein>
<dbReference type="Gene3D" id="3.30.200.20">
    <property type="entry name" value="Phosphorylase Kinase, domain 1"/>
    <property type="match status" value="1"/>
</dbReference>
<evidence type="ECO:0000256" key="9">
    <source>
        <dbReference type="ARBA" id="ARBA00022729"/>
    </source>
</evidence>
<keyword evidence="13 17" id="KW-0067">ATP-binding</keyword>
<keyword evidence="5" id="KW-1003">Cell membrane</keyword>
<dbReference type="OrthoDB" id="2019747at2759"/>
<comment type="subcellular location">
    <subcellularLocation>
        <location evidence="1">Cell membrane</location>
        <topology evidence="1">Single-pass type I membrane protein</topology>
    </subcellularLocation>
</comment>
<keyword evidence="15 18" id="KW-0472">Membrane</keyword>
<evidence type="ECO:0000256" key="17">
    <source>
        <dbReference type="PROSITE-ProRule" id="PRU10141"/>
    </source>
</evidence>
<dbReference type="EMBL" id="MVGT01000146">
    <property type="protein sequence ID" value="OVA20122.1"/>
    <property type="molecule type" value="Genomic_DNA"/>
</dbReference>
<evidence type="ECO:0000256" key="16">
    <source>
        <dbReference type="ARBA" id="ARBA00023180"/>
    </source>
</evidence>
<gene>
    <name evidence="20" type="ORF">BVC80_1663g11</name>
</gene>
<dbReference type="Gene3D" id="2.60.120.200">
    <property type="match status" value="1"/>
</dbReference>
<evidence type="ECO:0000256" key="11">
    <source>
        <dbReference type="ARBA" id="ARBA00022741"/>
    </source>
</evidence>
<dbReference type="InterPro" id="IPR008271">
    <property type="entry name" value="Ser/Thr_kinase_AS"/>
</dbReference>
<dbReference type="GO" id="GO:0005524">
    <property type="term" value="F:ATP binding"/>
    <property type="evidence" value="ECO:0007669"/>
    <property type="project" value="UniProtKB-UniRule"/>
</dbReference>
<dbReference type="PROSITE" id="PS50011">
    <property type="entry name" value="PROTEIN_KINASE_DOM"/>
    <property type="match status" value="1"/>
</dbReference>
<evidence type="ECO:0000256" key="15">
    <source>
        <dbReference type="ARBA" id="ARBA00023136"/>
    </source>
</evidence>
<accession>A0A200RBN6</accession>